<evidence type="ECO:0000313" key="1">
    <source>
        <dbReference type="EMBL" id="ARN20663.1"/>
    </source>
</evidence>
<evidence type="ECO:0000313" key="2">
    <source>
        <dbReference type="Proteomes" id="UP000193427"/>
    </source>
</evidence>
<dbReference type="KEGG" id="rgu:A4W93_12580"/>
<sequence>MEKTEILDVVETDDGIAMLFIMYDETDIASAIGHVYSATGRSDEEARPTQLLATNDTLRVLWQSPAGKLWVASADGNVGTTAKVRWPAAGTGVDFKTLSGPKWTATSLPAQRSNGLFPNITALWGTSDDQVFAGTYDGDIYRWDGKAWSQDHDGSAAGNDSIEAFGGTGANDVYAVGPLGTLLHFDGHGWTPLRPPGPDNGNESLTGVHALPDGTVFISTAGDDGRLLHGSRAGFSEFGRYPIELIDMAPLDDRLLFATGDGVAELFGNDVRMIRDTFSTASISPGRGRVFFIEPAQEVPNYIVHDPRLGEDDAWWGMDY</sequence>
<gene>
    <name evidence="1" type="ORF">A4W93_12580</name>
</gene>
<proteinExistence type="predicted"/>
<dbReference type="RefSeq" id="WP_085750941.1">
    <property type="nucleotide sequence ID" value="NZ_BSPR01000007.1"/>
</dbReference>
<dbReference type="STRING" id="946333.A4W93_12580"/>
<dbReference type="OrthoDB" id="9813892at2"/>
<name>A0A1W6L8V6_9BURK</name>
<keyword evidence="2" id="KW-1185">Reference proteome</keyword>
<accession>A0A1W6L8V6</accession>
<dbReference type="EMBL" id="CP015118">
    <property type="protein sequence ID" value="ARN20663.1"/>
    <property type="molecule type" value="Genomic_DNA"/>
</dbReference>
<dbReference type="Proteomes" id="UP000193427">
    <property type="component" value="Chromosome"/>
</dbReference>
<protein>
    <submittedName>
        <fullName evidence="1">Uncharacterized protein</fullName>
    </submittedName>
</protein>
<dbReference type="SUPFAM" id="SSF101908">
    <property type="entry name" value="Putative isomerase YbhE"/>
    <property type="match status" value="1"/>
</dbReference>
<dbReference type="AlphaFoldDB" id="A0A1W6L8V6"/>
<reference evidence="1 2" key="1">
    <citation type="submission" date="2016-04" db="EMBL/GenBank/DDBJ databases">
        <title>Complete genome sequence of natural rubber-degrading, novel Gram-negative bacterium, Rhizobacter gummiphilus strain NS21.</title>
        <authorList>
            <person name="Tabata M."/>
            <person name="Kasai D."/>
            <person name="Fukuda M."/>
        </authorList>
    </citation>
    <scope>NUCLEOTIDE SEQUENCE [LARGE SCALE GENOMIC DNA]</scope>
    <source>
        <strain evidence="1 2">NS21</strain>
    </source>
</reference>
<organism evidence="1 2">
    <name type="scientific">Piscinibacter gummiphilus</name>
    <dbReference type="NCBI Taxonomy" id="946333"/>
    <lineage>
        <taxon>Bacteria</taxon>
        <taxon>Pseudomonadati</taxon>
        <taxon>Pseudomonadota</taxon>
        <taxon>Betaproteobacteria</taxon>
        <taxon>Burkholderiales</taxon>
        <taxon>Sphaerotilaceae</taxon>
        <taxon>Piscinibacter</taxon>
    </lineage>
</organism>